<evidence type="ECO:0000256" key="9">
    <source>
        <dbReference type="ARBA" id="ARBA00022741"/>
    </source>
</evidence>
<dbReference type="Gene3D" id="2.40.50.140">
    <property type="entry name" value="Nucleic acid-binding proteins"/>
    <property type="match status" value="1"/>
</dbReference>
<dbReference type="GO" id="GO:0005737">
    <property type="term" value="C:cytoplasm"/>
    <property type="evidence" value="ECO:0007669"/>
    <property type="project" value="UniProtKB-SubCell"/>
</dbReference>
<keyword evidence="13" id="KW-0030">Aminoacyl-tRNA synthetase</keyword>
<evidence type="ECO:0000256" key="15">
    <source>
        <dbReference type="ARBA" id="ARBA00047364"/>
    </source>
</evidence>
<evidence type="ECO:0000256" key="13">
    <source>
        <dbReference type="ARBA" id="ARBA00023146"/>
    </source>
</evidence>
<dbReference type="GO" id="GO:0000049">
    <property type="term" value="F:tRNA binding"/>
    <property type="evidence" value="ECO:0007669"/>
    <property type="project" value="UniProtKB-KW"/>
</dbReference>
<comment type="caution">
    <text evidence="17">The sequence shown here is derived from an EMBL/GenBank/DDBJ whole genome shotgun (WGS) entry which is preliminary data.</text>
</comment>
<dbReference type="InterPro" id="IPR002547">
    <property type="entry name" value="tRNA-bd_dom"/>
</dbReference>
<dbReference type="InterPro" id="IPR051270">
    <property type="entry name" value="Tyrosine-tRNA_ligase_regulator"/>
</dbReference>
<comment type="subcellular location">
    <subcellularLocation>
        <location evidence="2">Cytoplasm</location>
    </subcellularLocation>
</comment>
<evidence type="ECO:0000256" key="1">
    <source>
        <dbReference type="ARBA" id="ARBA00003314"/>
    </source>
</evidence>
<proteinExistence type="predicted"/>
<dbReference type="SUPFAM" id="SSF50249">
    <property type="entry name" value="Nucleic acid-binding proteins"/>
    <property type="match status" value="1"/>
</dbReference>
<evidence type="ECO:0000256" key="3">
    <source>
        <dbReference type="ARBA" id="ARBA00011738"/>
    </source>
</evidence>
<evidence type="ECO:0000313" key="17">
    <source>
        <dbReference type="EMBL" id="GAG45340.1"/>
    </source>
</evidence>
<evidence type="ECO:0000256" key="4">
    <source>
        <dbReference type="ARBA" id="ARBA00012838"/>
    </source>
</evidence>
<dbReference type="FunFam" id="2.40.50.140:FF:000042">
    <property type="entry name" value="Methionine--tRNA ligase"/>
    <property type="match status" value="1"/>
</dbReference>
<sequence length="122" mass="12892">AETAEEITLDEPIADTCDFDDFMKVDLRVAKVRAASAVEGANKLLHLELDIGGVTKNVFAGIAKVYKPEDLVGKMVVCVANLAPRKMRFGVSEGMILAAGPGGKEIAMLTVDEGAKSGQRVS</sequence>
<dbReference type="EC" id="6.1.1.10" evidence="4"/>
<gene>
    <name evidence="17" type="ORF">S01H1_76612</name>
</gene>
<evidence type="ECO:0000256" key="8">
    <source>
        <dbReference type="ARBA" id="ARBA00022598"/>
    </source>
</evidence>
<dbReference type="CDD" id="cd02800">
    <property type="entry name" value="tRNA_bind_EcMetRS_like"/>
    <property type="match status" value="1"/>
</dbReference>
<dbReference type="EMBL" id="BARS01051432">
    <property type="protein sequence ID" value="GAG45340.1"/>
    <property type="molecule type" value="Genomic_DNA"/>
</dbReference>
<feature type="non-terminal residue" evidence="17">
    <location>
        <position position="1"/>
    </location>
</feature>
<accession>X0XQ13</accession>
<dbReference type="NCBIfam" id="TIGR00399">
    <property type="entry name" value="metG_C_term"/>
    <property type="match status" value="1"/>
</dbReference>
<dbReference type="InterPro" id="IPR012340">
    <property type="entry name" value="NA-bd_OB-fold"/>
</dbReference>
<comment type="subunit">
    <text evidence="3">Homodimer.</text>
</comment>
<evidence type="ECO:0000256" key="5">
    <source>
        <dbReference type="ARBA" id="ARBA00018753"/>
    </source>
</evidence>
<dbReference type="GO" id="GO:0004825">
    <property type="term" value="F:methionine-tRNA ligase activity"/>
    <property type="evidence" value="ECO:0007669"/>
    <property type="project" value="UniProtKB-EC"/>
</dbReference>
<protein>
    <recommendedName>
        <fullName evidence="5">Methionine--tRNA ligase</fullName>
        <ecNumber evidence="4">6.1.1.10</ecNumber>
    </recommendedName>
    <alternativeName>
        <fullName evidence="14">Methionyl-tRNA synthetase</fullName>
    </alternativeName>
</protein>
<evidence type="ECO:0000256" key="14">
    <source>
        <dbReference type="ARBA" id="ARBA00030904"/>
    </source>
</evidence>
<keyword evidence="10" id="KW-0067">ATP-binding</keyword>
<keyword evidence="7" id="KW-0820">tRNA-binding</keyword>
<evidence type="ECO:0000256" key="12">
    <source>
        <dbReference type="ARBA" id="ARBA00022917"/>
    </source>
</evidence>
<dbReference type="PANTHER" id="PTHR11586">
    <property type="entry name" value="TRNA-AMINOACYLATION COFACTOR ARC1 FAMILY MEMBER"/>
    <property type="match status" value="1"/>
</dbReference>
<dbReference type="GO" id="GO:0005524">
    <property type="term" value="F:ATP binding"/>
    <property type="evidence" value="ECO:0007669"/>
    <property type="project" value="UniProtKB-KW"/>
</dbReference>
<dbReference type="GO" id="GO:0006431">
    <property type="term" value="P:methionyl-tRNA aminoacylation"/>
    <property type="evidence" value="ECO:0007669"/>
    <property type="project" value="InterPro"/>
</dbReference>
<evidence type="ECO:0000256" key="10">
    <source>
        <dbReference type="ARBA" id="ARBA00022840"/>
    </source>
</evidence>
<evidence type="ECO:0000259" key="16">
    <source>
        <dbReference type="PROSITE" id="PS50886"/>
    </source>
</evidence>
<dbReference type="PROSITE" id="PS50886">
    <property type="entry name" value="TRBD"/>
    <property type="match status" value="1"/>
</dbReference>
<evidence type="ECO:0000256" key="2">
    <source>
        <dbReference type="ARBA" id="ARBA00004496"/>
    </source>
</evidence>
<keyword evidence="6" id="KW-0963">Cytoplasm</keyword>
<organism evidence="17">
    <name type="scientific">marine sediment metagenome</name>
    <dbReference type="NCBI Taxonomy" id="412755"/>
    <lineage>
        <taxon>unclassified sequences</taxon>
        <taxon>metagenomes</taxon>
        <taxon>ecological metagenomes</taxon>
    </lineage>
</organism>
<comment type="function">
    <text evidence="1">Is required not only for elongation of protein synthesis but also for the initiation of all mRNA translation through initiator tRNA(fMet) aminoacylation.</text>
</comment>
<dbReference type="Pfam" id="PF01588">
    <property type="entry name" value="tRNA_bind"/>
    <property type="match status" value="1"/>
</dbReference>
<name>X0XQ13_9ZZZZ</name>
<dbReference type="AlphaFoldDB" id="X0XQ13"/>
<dbReference type="InterPro" id="IPR004495">
    <property type="entry name" value="Met-tRNA-synth_bsu_C"/>
</dbReference>
<evidence type="ECO:0000256" key="6">
    <source>
        <dbReference type="ARBA" id="ARBA00022490"/>
    </source>
</evidence>
<evidence type="ECO:0000256" key="11">
    <source>
        <dbReference type="ARBA" id="ARBA00022884"/>
    </source>
</evidence>
<dbReference type="PANTHER" id="PTHR11586:SF37">
    <property type="entry name" value="TRNA-BINDING DOMAIN-CONTAINING PROTEIN"/>
    <property type="match status" value="1"/>
</dbReference>
<feature type="domain" description="TRNA-binding" evidence="16">
    <location>
        <begin position="21"/>
        <end position="122"/>
    </location>
</feature>
<reference evidence="17" key="1">
    <citation type="journal article" date="2014" name="Front. Microbiol.">
        <title>High frequency of phylogenetically diverse reductive dehalogenase-homologous genes in deep subseafloor sedimentary metagenomes.</title>
        <authorList>
            <person name="Kawai M."/>
            <person name="Futagami T."/>
            <person name="Toyoda A."/>
            <person name="Takaki Y."/>
            <person name="Nishi S."/>
            <person name="Hori S."/>
            <person name="Arai W."/>
            <person name="Tsubouchi T."/>
            <person name="Morono Y."/>
            <person name="Uchiyama I."/>
            <person name="Ito T."/>
            <person name="Fujiyama A."/>
            <person name="Inagaki F."/>
            <person name="Takami H."/>
        </authorList>
    </citation>
    <scope>NUCLEOTIDE SEQUENCE</scope>
    <source>
        <strain evidence="17">Expedition CK06-06</strain>
    </source>
</reference>
<evidence type="ECO:0000256" key="7">
    <source>
        <dbReference type="ARBA" id="ARBA00022555"/>
    </source>
</evidence>
<keyword evidence="9" id="KW-0547">Nucleotide-binding</keyword>
<comment type="catalytic activity">
    <reaction evidence="15">
        <text>tRNA(Met) + L-methionine + ATP = L-methionyl-tRNA(Met) + AMP + diphosphate</text>
        <dbReference type="Rhea" id="RHEA:13481"/>
        <dbReference type="Rhea" id="RHEA-COMP:9667"/>
        <dbReference type="Rhea" id="RHEA-COMP:9698"/>
        <dbReference type="ChEBI" id="CHEBI:30616"/>
        <dbReference type="ChEBI" id="CHEBI:33019"/>
        <dbReference type="ChEBI" id="CHEBI:57844"/>
        <dbReference type="ChEBI" id="CHEBI:78442"/>
        <dbReference type="ChEBI" id="CHEBI:78530"/>
        <dbReference type="ChEBI" id="CHEBI:456215"/>
        <dbReference type="EC" id="6.1.1.10"/>
    </reaction>
</comment>
<keyword evidence="12" id="KW-0648">Protein biosynthesis</keyword>
<keyword evidence="11" id="KW-0694">RNA-binding</keyword>
<keyword evidence="8" id="KW-0436">Ligase</keyword>